<dbReference type="InterPro" id="IPR030970">
    <property type="entry name" value="ABC_MlaD"/>
</dbReference>
<keyword evidence="4" id="KW-1185">Reference proteome</keyword>
<dbReference type="NCBIfam" id="TIGR04430">
    <property type="entry name" value="OM_asym_MlaD"/>
    <property type="match status" value="1"/>
</dbReference>
<gene>
    <name evidence="3" type="primary">mlaD</name>
    <name evidence="3" type="ORF">VST7929_00336</name>
</gene>
<dbReference type="InterPro" id="IPR003399">
    <property type="entry name" value="Mce/MlaD"/>
</dbReference>
<dbReference type="EMBL" id="CAKLDI010000001">
    <property type="protein sequence ID" value="CAH0532506.1"/>
    <property type="molecule type" value="Genomic_DNA"/>
</dbReference>
<keyword evidence="1" id="KW-0812">Transmembrane</keyword>
<dbReference type="PANTHER" id="PTHR33371">
    <property type="entry name" value="INTERMEMBRANE PHOSPHOLIPID TRANSPORT SYSTEM BINDING PROTEIN MLAD-RELATED"/>
    <property type="match status" value="1"/>
</dbReference>
<accession>A0ABN8DN08</accession>
<evidence type="ECO:0000259" key="2">
    <source>
        <dbReference type="Pfam" id="PF02470"/>
    </source>
</evidence>
<evidence type="ECO:0000313" key="4">
    <source>
        <dbReference type="Proteomes" id="UP000838672"/>
    </source>
</evidence>
<protein>
    <submittedName>
        <fullName evidence="3">Intermembrane phospholipid transport system binding protein MlaD</fullName>
    </submittedName>
</protein>
<dbReference type="Pfam" id="PF02470">
    <property type="entry name" value="MlaD"/>
    <property type="match status" value="1"/>
</dbReference>
<feature type="domain" description="Mce/MlaD" evidence="2">
    <location>
        <begin position="40"/>
        <end position="118"/>
    </location>
</feature>
<keyword evidence="1" id="KW-0472">Membrane</keyword>
<evidence type="ECO:0000313" key="3">
    <source>
        <dbReference type="EMBL" id="CAH0532506.1"/>
    </source>
</evidence>
<reference evidence="3" key="1">
    <citation type="submission" date="2021-11" db="EMBL/GenBank/DDBJ databases">
        <authorList>
            <person name="Rodrigo-Torres L."/>
            <person name="Arahal R. D."/>
            <person name="Lucena T."/>
        </authorList>
    </citation>
    <scope>NUCLEOTIDE SEQUENCE</scope>
    <source>
        <strain evidence="3">CECT 7929</strain>
    </source>
</reference>
<comment type="caution">
    <text evidence="3">The sequence shown here is derived from an EMBL/GenBank/DDBJ whole genome shotgun (WGS) entry which is preliminary data.</text>
</comment>
<dbReference type="PANTHER" id="PTHR33371:SF4">
    <property type="entry name" value="INTERMEMBRANE PHOSPHOLIPID TRANSPORT SYSTEM BINDING PROTEIN MLAD"/>
    <property type="match status" value="1"/>
</dbReference>
<dbReference type="RefSeq" id="WP_237464431.1">
    <property type="nucleotide sequence ID" value="NZ_CAKLDI010000001.1"/>
</dbReference>
<dbReference type="InterPro" id="IPR052336">
    <property type="entry name" value="MlaD_Phospholipid_Transporter"/>
</dbReference>
<name>A0ABN8DN08_9VIBR</name>
<evidence type="ECO:0000256" key="1">
    <source>
        <dbReference type="SAM" id="Phobius"/>
    </source>
</evidence>
<sequence>MQQTRKLELWVGLFVLAGIAALLVLVFNIANVKGLSQSESYQLTARFDNIGGLKVRSPVKIGGVVVGRISDIDLDVATHTPVVTMNIDSKYGYFSETTSASIYSAGLLGEQFVGLIPGFVDEEEGFDMLGDGDEIQDTKSALILEDLIGQVVYSLKGEDE</sequence>
<organism evidence="3 4">
    <name type="scientific">Vibrio stylophorae</name>
    <dbReference type="NCBI Taxonomy" id="659351"/>
    <lineage>
        <taxon>Bacteria</taxon>
        <taxon>Pseudomonadati</taxon>
        <taxon>Pseudomonadota</taxon>
        <taxon>Gammaproteobacteria</taxon>
        <taxon>Vibrionales</taxon>
        <taxon>Vibrionaceae</taxon>
        <taxon>Vibrio</taxon>
    </lineage>
</organism>
<dbReference type="Proteomes" id="UP000838672">
    <property type="component" value="Unassembled WGS sequence"/>
</dbReference>
<feature type="transmembrane region" description="Helical" evidence="1">
    <location>
        <begin position="7"/>
        <end position="30"/>
    </location>
</feature>
<keyword evidence="1" id="KW-1133">Transmembrane helix</keyword>
<proteinExistence type="predicted"/>